<dbReference type="Proteomes" id="UP000239757">
    <property type="component" value="Unassembled WGS sequence"/>
</dbReference>
<proteinExistence type="predicted"/>
<organism evidence="1 2">
    <name type="scientific">Gossypium barbadense</name>
    <name type="common">Sea Island cotton</name>
    <name type="synonym">Hibiscus barbadensis</name>
    <dbReference type="NCBI Taxonomy" id="3634"/>
    <lineage>
        <taxon>Eukaryota</taxon>
        <taxon>Viridiplantae</taxon>
        <taxon>Streptophyta</taxon>
        <taxon>Embryophyta</taxon>
        <taxon>Tracheophyta</taxon>
        <taxon>Spermatophyta</taxon>
        <taxon>Magnoliopsida</taxon>
        <taxon>eudicotyledons</taxon>
        <taxon>Gunneridae</taxon>
        <taxon>Pentapetalae</taxon>
        <taxon>rosids</taxon>
        <taxon>malvids</taxon>
        <taxon>Malvales</taxon>
        <taxon>Malvaceae</taxon>
        <taxon>Malvoideae</taxon>
        <taxon>Gossypium</taxon>
    </lineage>
</organism>
<protein>
    <submittedName>
        <fullName evidence="1">Uncharacterized protein</fullName>
    </submittedName>
</protein>
<reference evidence="1 2" key="1">
    <citation type="submission" date="2015-01" db="EMBL/GenBank/DDBJ databases">
        <title>Genome of allotetraploid Gossypium barbadense reveals genomic plasticity and fiber elongation in cotton evolution.</title>
        <authorList>
            <person name="Chen X."/>
            <person name="Liu X."/>
            <person name="Zhao B."/>
            <person name="Zheng H."/>
            <person name="Hu Y."/>
            <person name="Lu G."/>
            <person name="Yang C."/>
            <person name="Chen J."/>
            <person name="Shan C."/>
            <person name="Zhang L."/>
            <person name="Zhou Y."/>
            <person name="Wang L."/>
            <person name="Guo W."/>
            <person name="Bai Y."/>
            <person name="Ruan J."/>
            <person name="Shangguan X."/>
            <person name="Mao Y."/>
            <person name="Jiang J."/>
            <person name="Zhu Y."/>
            <person name="Lei J."/>
            <person name="Kang H."/>
            <person name="Chen S."/>
            <person name="He X."/>
            <person name="Wang R."/>
            <person name="Wang Y."/>
            <person name="Chen J."/>
            <person name="Wang L."/>
            <person name="Yu S."/>
            <person name="Wang B."/>
            <person name="Wei J."/>
            <person name="Song S."/>
            <person name="Lu X."/>
            <person name="Gao Z."/>
            <person name="Gu W."/>
            <person name="Deng X."/>
            <person name="Ma D."/>
            <person name="Wang S."/>
            <person name="Liang W."/>
            <person name="Fang L."/>
            <person name="Cai C."/>
            <person name="Zhu X."/>
            <person name="Zhou B."/>
            <person name="Zhang Y."/>
            <person name="Chen Z."/>
            <person name="Xu S."/>
            <person name="Zhu R."/>
            <person name="Wang S."/>
            <person name="Zhang T."/>
            <person name="Zhao G."/>
        </authorList>
    </citation>
    <scope>NUCLEOTIDE SEQUENCE [LARGE SCALE GENOMIC DNA]</scope>
    <source>
        <strain evidence="2">cv. Xinhai21</strain>
        <tissue evidence="1">Leaf</tissue>
    </source>
</reference>
<accession>A0A2P5XYP4</accession>
<dbReference type="AlphaFoldDB" id="A0A2P5XYP4"/>
<evidence type="ECO:0000313" key="2">
    <source>
        <dbReference type="Proteomes" id="UP000239757"/>
    </source>
</evidence>
<evidence type="ECO:0000313" key="1">
    <source>
        <dbReference type="EMBL" id="PPS08470.1"/>
    </source>
</evidence>
<gene>
    <name evidence="1" type="ORF">GOBAR_AA12171</name>
</gene>
<dbReference type="EMBL" id="KZ663995">
    <property type="protein sequence ID" value="PPS08470.1"/>
    <property type="molecule type" value="Genomic_DNA"/>
</dbReference>
<name>A0A2P5XYP4_GOSBA</name>
<sequence>MMMALDQLIKGITEKGSTKFLVEFQGFVKKVDEAKKQNELVVDEETKTNDSKVVETSIASASATQRRTRAAMTNIAFEMEFRKRKAPTAKEKEEDDDDVPFTNLAPQMSLINFPTSAERMKLMAQKGFMNERNIHESRFIEHGIEVFVERNELIHLVAYVKPYVKNVVLEFYVCLQKKTNHK</sequence>